<evidence type="ECO:0000313" key="2">
    <source>
        <dbReference type="EMBL" id="MFC7303500.1"/>
    </source>
</evidence>
<dbReference type="Proteomes" id="UP001596523">
    <property type="component" value="Unassembled WGS sequence"/>
</dbReference>
<comment type="caution">
    <text evidence="2">The sequence shown here is derived from an EMBL/GenBank/DDBJ whole genome shotgun (WGS) entry which is preliminary data.</text>
</comment>
<organism evidence="2 3">
    <name type="scientific">Streptomyces monticola</name>
    <dbReference type="NCBI Taxonomy" id="2666263"/>
    <lineage>
        <taxon>Bacteria</taxon>
        <taxon>Bacillati</taxon>
        <taxon>Actinomycetota</taxon>
        <taxon>Actinomycetes</taxon>
        <taxon>Kitasatosporales</taxon>
        <taxon>Streptomycetaceae</taxon>
        <taxon>Streptomyces</taxon>
    </lineage>
</organism>
<accession>A0ABW2JDL7</accession>
<reference evidence="3" key="1">
    <citation type="journal article" date="2019" name="Int. J. Syst. Evol. Microbiol.">
        <title>The Global Catalogue of Microorganisms (GCM) 10K type strain sequencing project: providing services to taxonomists for standard genome sequencing and annotation.</title>
        <authorList>
            <consortium name="The Broad Institute Genomics Platform"/>
            <consortium name="The Broad Institute Genome Sequencing Center for Infectious Disease"/>
            <person name="Wu L."/>
            <person name="Ma J."/>
        </authorList>
    </citation>
    <scope>NUCLEOTIDE SEQUENCE [LARGE SCALE GENOMIC DNA]</scope>
    <source>
        <strain evidence="3">SYNS20</strain>
    </source>
</reference>
<feature type="compositionally biased region" description="Gly residues" evidence="1">
    <location>
        <begin position="486"/>
        <end position="521"/>
    </location>
</feature>
<feature type="compositionally biased region" description="Basic and acidic residues" evidence="1">
    <location>
        <begin position="438"/>
        <end position="447"/>
    </location>
</feature>
<evidence type="ECO:0008006" key="4">
    <source>
        <dbReference type="Google" id="ProtNLM"/>
    </source>
</evidence>
<feature type="region of interest" description="Disordered" evidence="1">
    <location>
        <begin position="438"/>
        <end position="538"/>
    </location>
</feature>
<keyword evidence="3" id="KW-1185">Reference proteome</keyword>
<sequence length="741" mass="79066">MLEFTGDLGELERSISALSGDASAIWDAGTQIDTTFRGLSSYYDAPEADQLFATTAPVATAANDFQRELETVAQALGAYASEVRPLVAKLDRLRDEAAAFRTRIAGKDDWHYDDTLTSENANRRAEMHATWEAFQNAERACANKIFALFTDFRLVPNDGKGDKPDKNEYGYSADMLNNAQGLPWGDKVEESIHWYELHRQIKHFVWDSFIVDGVWGTLRGIGTLFGVDGAAAAGQAWTNLGKVVTGLATTIMPGAALFAGAVGGDKTRRWIMDSQTALKDAGKAMISYDQWGKDNARAAGGATFNVLSTVLTGGAGAAAKTGAIARGISAASKVVHFVDPMTYVAKGATFTAVKVGDAMATLRNLSSGTYLDLANGSYKLADEPVRAADLPENSVLRAENSVKMTDLEGNTVYLNTETHLLHKADGSVIENADNVKREMSAEERYSQQEKSQPQSDREPAAVGGREAETGNNVHHAPATGHHGSVSSGGHGEVPPSGGSGHGGGSGGGGSDGAGGHGGSGSHFGDDAQPFERGGQTEQQIRDHLRGSGVKPADLERVLDNLTNNPAGREIAETIASGRHNNSYGYHQVVSSLSHPDKMMGGIEQLRLANRMYDAGLRDIAFEAKAGYELKPGVVTGEKTDLDVVARGSDGTTYGYQFKDVQNPKKLVNKIFSNMRQLTDSHADVQTFVVDTRGTLDDLAASGIPRRLTEVYGNRNVQFVIRVEDGTLMIPPGGKFMPGGMS</sequence>
<protein>
    <recommendedName>
        <fullName evidence="4">WXG100 family type VII secretion target</fullName>
    </recommendedName>
</protein>
<evidence type="ECO:0000313" key="3">
    <source>
        <dbReference type="Proteomes" id="UP001596523"/>
    </source>
</evidence>
<proteinExistence type="predicted"/>
<dbReference type="EMBL" id="JBHTCF010000001">
    <property type="protein sequence ID" value="MFC7303500.1"/>
    <property type="molecule type" value="Genomic_DNA"/>
</dbReference>
<gene>
    <name evidence="2" type="ORF">ACFQVC_04625</name>
</gene>
<evidence type="ECO:0000256" key="1">
    <source>
        <dbReference type="SAM" id="MobiDB-lite"/>
    </source>
</evidence>
<name>A0ABW2JDL7_9ACTN</name>
<dbReference type="RefSeq" id="WP_381826661.1">
    <property type="nucleotide sequence ID" value="NZ_JBHTCF010000001.1"/>
</dbReference>